<evidence type="ECO:0000313" key="3">
    <source>
        <dbReference type="Proteomes" id="UP000009885"/>
    </source>
</evidence>
<gene>
    <name evidence="2" type="ORF">C273_01555</name>
</gene>
<reference evidence="2 3" key="1">
    <citation type="journal article" date="2013" name="Genome Announc.">
        <title>Genome Sequence of Staphylococcus massiliensis Strain S46, Isolated from the Surface of Healthy Human Skin.</title>
        <authorList>
            <person name="Srivastav R."/>
            <person name="Singh A."/>
            <person name="Jangir P.K."/>
            <person name="Kumari C."/>
            <person name="Muduli S."/>
            <person name="Sharma R."/>
        </authorList>
    </citation>
    <scope>NUCLEOTIDE SEQUENCE [LARGE SCALE GENOMIC DNA]</scope>
    <source>
        <strain evidence="2 3">S46</strain>
    </source>
</reference>
<keyword evidence="1" id="KW-1133">Transmembrane helix</keyword>
<keyword evidence="1" id="KW-0812">Transmembrane</keyword>
<evidence type="ECO:0000256" key="1">
    <source>
        <dbReference type="SAM" id="Phobius"/>
    </source>
</evidence>
<proteinExistence type="predicted"/>
<accession>K9B644</accession>
<keyword evidence="1" id="KW-0472">Membrane</keyword>
<dbReference type="PATRIC" id="fig|1229783.3.peg.317"/>
<keyword evidence="3" id="KW-1185">Reference proteome</keyword>
<organism evidence="2 3">
    <name type="scientific">Staphylococcus massiliensis S46</name>
    <dbReference type="NCBI Taxonomy" id="1229783"/>
    <lineage>
        <taxon>Bacteria</taxon>
        <taxon>Bacillati</taxon>
        <taxon>Bacillota</taxon>
        <taxon>Bacilli</taxon>
        <taxon>Bacillales</taxon>
        <taxon>Staphylococcaceae</taxon>
        <taxon>Staphylococcus</taxon>
    </lineage>
</organism>
<dbReference type="RefSeq" id="WP_009382000.1">
    <property type="nucleotide sequence ID" value="NZ_AMSQ01000002.1"/>
</dbReference>
<name>K9B644_9STAP</name>
<dbReference type="AlphaFoldDB" id="K9B644"/>
<comment type="caution">
    <text evidence="2">The sequence shown here is derived from an EMBL/GenBank/DDBJ whole genome shotgun (WGS) entry which is preliminary data.</text>
</comment>
<dbReference type="EMBL" id="AMSQ01000002">
    <property type="protein sequence ID" value="EKU50287.1"/>
    <property type="molecule type" value="Genomic_DNA"/>
</dbReference>
<sequence>MRMNTIFSHFKQKTWYLEDFIFLIYCMFITALVLSLFTPIVVAVIAGLIIGSLVYAVVFELDIFDFDSFLKNRKTNQKQ</sequence>
<dbReference type="Proteomes" id="UP000009885">
    <property type="component" value="Unassembled WGS sequence"/>
</dbReference>
<evidence type="ECO:0000313" key="2">
    <source>
        <dbReference type="EMBL" id="EKU50287.1"/>
    </source>
</evidence>
<feature type="transmembrane region" description="Helical" evidence="1">
    <location>
        <begin position="20"/>
        <end position="37"/>
    </location>
</feature>
<feature type="transmembrane region" description="Helical" evidence="1">
    <location>
        <begin position="43"/>
        <end position="64"/>
    </location>
</feature>
<protein>
    <submittedName>
        <fullName evidence="2">Uncharacterized protein</fullName>
    </submittedName>
</protein>